<feature type="signal peptide" evidence="1">
    <location>
        <begin position="1"/>
        <end position="20"/>
    </location>
</feature>
<dbReference type="AlphaFoldDB" id="A0A1Y1LWK1"/>
<dbReference type="EMBL" id="GEZM01045112">
    <property type="protein sequence ID" value="JAV77912.1"/>
    <property type="molecule type" value="Transcribed_RNA"/>
</dbReference>
<name>A0A1Y1LWK1_PHOPY</name>
<dbReference type="GO" id="GO:0005549">
    <property type="term" value="F:odorant binding"/>
    <property type="evidence" value="ECO:0007669"/>
    <property type="project" value="InterPro"/>
</dbReference>
<evidence type="ECO:0000313" key="2">
    <source>
        <dbReference type="EMBL" id="JAV77912.1"/>
    </source>
</evidence>
<dbReference type="Gene3D" id="1.10.238.20">
    <property type="entry name" value="Pheromone/general odorant binding protein domain"/>
    <property type="match status" value="1"/>
</dbReference>
<dbReference type="InterPro" id="IPR006170">
    <property type="entry name" value="PBP/GOBP"/>
</dbReference>
<protein>
    <submittedName>
        <fullName evidence="2">Uncharacterized protein</fullName>
    </submittedName>
</protein>
<feature type="chain" id="PRO_5012123910" evidence="1">
    <location>
        <begin position="21"/>
        <end position="145"/>
    </location>
</feature>
<organism evidence="2">
    <name type="scientific">Photinus pyralis</name>
    <name type="common">Common eastern firefly</name>
    <name type="synonym">Lampyris pyralis</name>
    <dbReference type="NCBI Taxonomy" id="7054"/>
    <lineage>
        <taxon>Eukaryota</taxon>
        <taxon>Metazoa</taxon>
        <taxon>Ecdysozoa</taxon>
        <taxon>Arthropoda</taxon>
        <taxon>Hexapoda</taxon>
        <taxon>Insecta</taxon>
        <taxon>Pterygota</taxon>
        <taxon>Neoptera</taxon>
        <taxon>Endopterygota</taxon>
        <taxon>Coleoptera</taxon>
        <taxon>Polyphaga</taxon>
        <taxon>Elateriformia</taxon>
        <taxon>Elateroidea</taxon>
        <taxon>Lampyridae</taxon>
        <taxon>Lampyrinae</taxon>
        <taxon>Photinus</taxon>
    </lineage>
</organism>
<keyword evidence="1" id="KW-0732">Signal</keyword>
<sequence>MFRMPLFLVTLLGVLFTVNSTCVNVLDTSEQACANEFGLDANSVLEHYVNHVEDANFAKYLDCVWKGWEWMNENGDILFDNVKKSNHLPWRISRKCDDMPHLTKAMRQRFLKSVNYCEGSKLEPLNAFSLRKCIAQNYDSAQLDF</sequence>
<evidence type="ECO:0000256" key="1">
    <source>
        <dbReference type="SAM" id="SignalP"/>
    </source>
</evidence>
<reference evidence="2" key="1">
    <citation type="journal article" date="2016" name="Sci. Rep.">
        <title>Molecular characterization of firefly nuptial gifts: a multi-omics approach sheds light on postcopulatory sexual selection.</title>
        <authorList>
            <person name="Al-Wathiqui N."/>
            <person name="Fallon T.R."/>
            <person name="South A."/>
            <person name="Weng J.K."/>
            <person name="Lewis S.M."/>
        </authorList>
    </citation>
    <scope>NUCLEOTIDE SEQUENCE</scope>
</reference>
<dbReference type="Pfam" id="PF01395">
    <property type="entry name" value="PBP_GOBP"/>
    <property type="match status" value="1"/>
</dbReference>
<dbReference type="InterPro" id="IPR036728">
    <property type="entry name" value="PBP_GOBP_sf"/>
</dbReference>
<accession>A0A1Y1LWK1</accession>
<proteinExistence type="predicted"/>
<dbReference type="SUPFAM" id="SSF47565">
    <property type="entry name" value="Insect pheromone/odorant-binding proteins"/>
    <property type="match status" value="1"/>
</dbReference>
<dbReference type="CDD" id="cd23992">
    <property type="entry name" value="PBP_GOBP"/>
    <property type="match status" value="1"/>
</dbReference>